<dbReference type="Pfam" id="PF00858">
    <property type="entry name" value="ASC"/>
    <property type="match status" value="1"/>
</dbReference>
<evidence type="ECO:0000313" key="16">
    <source>
        <dbReference type="RefSeq" id="XP_022239173.1"/>
    </source>
</evidence>
<evidence type="ECO:0000256" key="13">
    <source>
        <dbReference type="SAM" id="MobiDB-lite"/>
    </source>
</evidence>
<feature type="region of interest" description="Disordered" evidence="13">
    <location>
        <begin position="1"/>
        <end position="26"/>
    </location>
</feature>
<dbReference type="GeneID" id="111085338"/>
<keyword evidence="8 12" id="KW-0406">Ion transport</keyword>
<evidence type="ECO:0000256" key="14">
    <source>
        <dbReference type="SAM" id="Phobius"/>
    </source>
</evidence>
<dbReference type="PRINTS" id="PR01078">
    <property type="entry name" value="AMINACHANNEL"/>
</dbReference>
<sequence length="534" mass="60509">MIQNSKPRAVVPVQPQSDQLARPAMGKEEPNVPLKEFFKGLLERSNVNGVSHIASTSSVLRQCVWVLVLVLGLFGCIYESYQFLKVYYTYPVVVTLDVENNWTLPFPSLTICNLNRVRRNSLNTSSCEELNISFTICQRLFAPEKPVWSGPTSLSGRNKYASCDEFQAKKLSARQLEVLNFLTHFAAMNATLREQLGHSLDKLVRESTFNGEQCSTSNFSRFLSFHYGNCYTFNYQNNSDELLMTQSIGPNSGLSLELDLEVDEYTVLSPSLGFRVVIHPPQTPANPEEDGYDISPGFESSFALKQTTITRLPSPFNDNCHEYGKKSYKSDLTDIKFTSGSQESCIKKCLHLESLRRCECTDPFLSVDPLSESCDLSNRSQVCCLDDVLNYFKTNDLPCDCPLPCRKTYYDVSTSSAWWPSPLEHNYLVRKETYRQRRSVPASQLTPFPSPRDSGGMSTFQKIRMSKAKVKVYFQTLEHVLYKQVPVFQDSELFGQLGGQMGLWLGISLVALFECLETVALLVHFLCMQKRKNV</sequence>
<evidence type="ECO:0000256" key="2">
    <source>
        <dbReference type="ARBA" id="ARBA00007193"/>
    </source>
</evidence>
<evidence type="ECO:0000256" key="8">
    <source>
        <dbReference type="ARBA" id="ARBA00023065"/>
    </source>
</evidence>
<evidence type="ECO:0000256" key="12">
    <source>
        <dbReference type="RuleBase" id="RU000679"/>
    </source>
</evidence>
<evidence type="ECO:0000256" key="4">
    <source>
        <dbReference type="ARBA" id="ARBA00022461"/>
    </source>
</evidence>
<evidence type="ECO:0000256" key="6">
    <source>
        <dbReference type="ARBA" id="ARBA00022989"/>
    </source>
</evidence>
<dbReference type="PANTHER" id="PTHR11690:SF248">
    <property type="entry name" value="PICKPOCKET 17, ISOFORM A"/>
    <property type="match status" value="1"/>
</dbReference>
<keyword evidence="6 14" id="KW-1133">Transmembrane helix</keyword>
<feature type="transmembrane region" description="Helical" evidence="14">
    <location>
        <begin position="501"/>
        <end position="527"/>
    </location>
</feature>
<reference evidence="16" key="1">
    <citation type="submission" date="2025-08" db="UniProtKB">
        <authorList>
            <consortium name="RefSeq"/>
        </authorList>
    </citation>
    <scope>IDENTIFICATION</scope>
    <source>
        <tissue evidence="16">Muscle</tissue>
    </source>
</reference>
<evidence type="ECO:0000256" key="5">
    <source>
        <dbReference type="ARBA" id="ARBA00022692"/>
    </source>
</evidence>
<keyword evidence="10 12" id="KW-0739">Sodium transport</keyword>
<keyword evidence="9 14" id="KW-0472">Membrane</keyword>
<protein>
    <submittedName>
        <fullName evidence="16">FMRFamide-activated amiloride-sensitive sodium channel-like</fullName>
    </submittedName>
</protein>
<accession>A0ABM1S6B8</accession>
<dbReference type="InterPro" id="IPR001873">
    <property type="entry name" value="ENaC"/>
</dbReference>
<dbReference type="RefSeq" id="XP_022239173.1">
    <property type="nucleotide sequence ID" value="XM_022383465.1"/>
</dbReference>
<dbReference type="Gene3D" id="2.60.470.10">
    <property type="entry name" value="Acid-sensing ion channels like domains"/>
    <property type="match status" value="1"/>
</dbReference>
<comment type="subcellular location">
    <subcellularLocation>
        <location evidence="1">Membrane</location>
        <topology evidence="1">Multi-pass membrane protein</topology>
    </subcellularLocation>
</comment>
<evidence type="ECO:0000256" key="9">
    <source>
        <dbReference type="ARBA" id="ARBA00023136"/>
    </source>
</evidence>
<keyword evidence="5 12" id="KW-0812">Transmembrane</keyword>
<keyword evidence="4 12" id="KW-0894">Sodium channel</keyword>
<organism evidence="15 16">
    <name type="scientific">Limulus polyphemus</name>
    <name type="common">Atlantic horseshoe crab</name>
    <dbReference type="NCBI Taxonomy" id="6850"/>
    <lineage>
        <taxon>Eukaryota</taxon>
        <taxon>Metazoa</taxon>
        <taxon>Ecdysozoa</taxon>
        <taxon>Arthropoda</taxon>
        <taxon>Chelicerata</taxon>
        <taxon>Merostomata</taxon>
        <taxon>Xiphosura</taxon>
        <taxon>Limulidae</taxon>
        <taxon>Limulus</taxon>
    </lineage>
</organism>
<keyword evidence="7" id="KW-0915">Sodium</keyword>
<keyword evidence="15" id="KW-1185">Reference proteome</keyword>
<evidence type="ECO:0000256" key="7">
    <source>
        <dbReference type="ARBA" id="ARBA00023053"/>
    </source>
</evidence>
<evidence type="ECO:0000256" key="10">
    <source>
        <dbReference type="ARBA" id="ARBA00023201"/>
    </source>
</evidence>
<dbReference type="Proteomes" id="UP000694941">
    <property type="component" value="Unplaced"/>
</dbReference>
<evidence type="ECO:0000256" key="3">
    <source>
        <dbReference type="ARBA" id="ARBA00022448"/>
    </source>
</evidence>
<evidence type="ECO:0000256" key="11">
    <source>
        <dbReference type="ARBA" id="ARBA00023303"/>
    </source>
</evidence>
<evidence type="ECO:0000256" key="1">
    <source>
        <dbReference type="ARBA" id="ARBA00004141"/>
    </source>
</evidence>
<keyword evidence="11 12" id="KW-0407">Ion channel</keyword>
<name>A0ABM1S6B8_LIMPO</name>
<comment type="similarity">
    <text evidence="2 12">Belongs to the amiloride-sensitive sodium channel (TC 1.A.6) family.</text>
</comment>
<evidence type="ECO:0000313" key="15">
    <source>
        <dbReference type="Proteomes" id="UP000694941"/>
    </source>
</evidence>
<keyword evidence="3 12" id="KW-0813">Transport</keyword>
<dbReference type="PANTHER" id="PTHR11690">
    <property type="entry name" value="AMILORIDE-SENSITIVE SODIUM CHANNEL-RELATED"/>
    <property type="match status" value="1"/>
</dbReference>
<proteinExistence type="inferred from homology"/>
<gene>
    <name evidence="16" type="primary">LOC111085338</name>
</gene>
<dbReference type="Gene3D" id="1.10.287.770">
    <property type="entry name" value="YojJ-like"/>
    <property type="match status" value="1"/>
</dbReference>